<comment type="caution">
    <text evidence="1">The sequence shown here is derived from an EMBL/GenBank/DDBJ whole genome shotgun (WGS) entry which is preliminary data.</text>
</comment>
<gene>
    <name evidence="1" type="ORF">ACFQ27_10370</name>
</gene>
<name>A0ABW3T1F3_9CAUL</name>
<keyword evidence="2" id="KW-1185">Reference proteome</keyword>
<sequence length="406" mass="45541">MLSTNHPYLLPDLRQLRYGVMPVKWPDGTVALVLKVTKEAILAARLRGELKVFLFSDPDQSDRHLGIVTASFDDHEEPLTVVTALFDGDELLADVTAALSQIEFDAYFFDEHDRELMGVRVRNADASRFQCEVAAATFAPFDLETYGALAERLAQRFAIRDAADDLAAFTLTLGERLYPDDLVLYDTRPEAYAFRDAHQHPAISRLVREDPGPPQERDIAVMLGRVFPAESIYLNPIRADTGKELSDVMVVTDKVMLFIETKDSPNTAASLGRTMDRKRLTIQNQIEKATKQLKRALVYAQETDGVVIASRPEPIGVPLARRQLLGLIVVREMFDHDQVANSEPVLAMIDELQLPIMLIDYPGLHVVSQNLRTPARFLNALHDLFDMALEHGRFPRSVWNGPPLDG</sequence>
<accession>A0ABW3T1F3</accession>
<reference evidence="2" key="1">
    <citation type="journal article" date="2019" name="Int. J. Syst. Evol. Microbiol.">
        <title>The Global Catalogue of Microorganisms (GCM) 10K type strain sequencing project: providing services to taxonomists for standard genome sequencing and annotation.</title>
        <authorList>
            <consortium name="The Broad Institute Genomics Platform"/>
            <consortium name="The Broad Institute Genome Sequencing Center for Infectious Disease"/>
            <person name="Wu L."/>
            <person name="Ma J."/>
        </authorList>
    </citation>
    <scope>NUCLEOTIDE SEQUENCE [LARGE SCALE GENOMIC DNA]</scope>
    <source>
        <strain evidence="2">CCUG 55074</strain>
    </source>
</reference>
<organism evidence="1 2">
    <name type="scientific">Phenylobacterium conjunctum</name>
    <dbReference type="NCBI Taxonomy" id="1298959"/>
    <lineage>
        <taxon>Bacteria</taxon>
        <taxon>Pseudomonadati</taxon>
        <taxon>Pseudomonadota</taxon>
        <taxon>Alphaproteobacteria</taxon>
        <taxon>Caulobacterales</taxon>
        <taxon>Caulobacteraceae</taxon>
        <taxon>Phenylobacterium</taxon>
    </lineage>
</organism>
<dbReference type="EMBL" id="JBHTLQ010000020">
    <property type="protein sequence ID" value="MFD1190984.1"/>
    <property type="molecule type" value="Genomic_DNA"/>
</dbReference>
<evidence type="ECO:0008006" key="3">
    <source>
        <dbReference type="Google" id="ProtNLM"/>
    </source>
</evidence>
<dbReference type="Proteomes" id="UP001597216">
    <property type="component" value="Unassembled WGS sequence"/>
</dbReference>
<dbReference type="RefSeq" id="WP_377353531.1">
    <property type="nucleotide sequence ID" value="NZ_JBHTLQ010000020.1"/>
</dbReference>
<protein>
    <recommendedName>
        <fullName evidence="3">PD-(D/E)XK nuclease superfamily protein</fullName>
    </recommendedName>
</protein>
<evidence type="ECO:0000313" key="1">
    <source>
        <dbReference type="EMBL" id="MFD1190984.1"/>
    </source>
</evidence>
<proteinExistence type="predicted"/>
<evidence type="ECO:0000313" key="2">
    <source>
        <dbReference type="Proteomes" id="UP001597216"/>
    </source>
</evidence>